<gene>
    <name evidence="5" type="ORF">KIW84_022073</name>
</gene>
<dbReference type="Proteomes" id="UP001058974">
    <property type="component" value="Chromosome 2"/>
</dbReference>
<evidence type="ECO:0000259" key="4">
    <source>
        <dbReference type="PROSITE" id="PS50600"/>
    </source>
</evidence>
<dbReference type="EMBL" id="JAMSHJ010000002">
    <property type="protein sequence ID" value="KAI5435507.1"/>
    <property type="molecule type" value="Genomic_DNA"/>
</dbReference>
<dbReference type="Gramene" id="Psat02G0207300-T1">
    <property type="protein sequence ID" value="KAI5435507.1"/>
    <property type="gene ID" value="KIW84_022073"/>
</dbReference>
<dbReference type="PANTHER" id="PTHR47764">
    <property type="entry name" value="UBIQUITIN-LIKE-SPECIFIC PROTEASE 2B-RELATED"/>
    <property type="match status" value="1"/>
</dbReference>
<dbReference type="Pfam" id="PF02902">
    <property type="entry name" value="Peptidase_C48"/>
    <property type="match status" value="1"/>
</dbReference>
<keyword evidence="6" id="KW-1185">Reference proteome</keyword>
<dbReference type="InterPro" id="IPR003653">
    <property type="entry name" value="Peptidase_C48_C"/>
</dbReference>
<proteinExistence type="inferred from homology"/>
<reference evidence="5 6" key="1">
    <citation type="journal article" date="2022" name="Nat. Genet.">
        <title>Improved pea reference genome and pan-genome highlight genomic features and evolutionary characteristics.</title>
        <authorList>
            <person name="Yang T."/>
            <person name="Liu R."/>
            <person name="Luo Y."/>
            <person name="Hu S."/>
            <person name="Wang D."/>
            <person name="Wang C."/>
            <person name="Pandey M.K."/>
            <person name="Ge S."/>
            <person name="Xu Q."/>
            <person name="Li N."/>
            <person name="Li G."/>
            <person name="Huang Y."/>
            <person name="Saxena R.K."/>
            <person name="Ji Y."/>
            <person name="Li M."/>
            <person name="Yan X."/>
            <person name="He Y."/>
            <person name="Liu Y."/>
            <person name="Wang X."/>
            <person name="Xiang C."/>
            <person name="Varshney R.K."/>
            <person name="Ding H."/>
            <person name="Gao S."/>
            <person name="Zong X."/>
        </authorList>
    </citation>
    <scope>NUCLEOTIDE SEQUENCE [LARGE SCALE GENOMIC DNA]</scope>
    <source>
        <strain evidence="5 6">cv. Zhongwan 6</strain>
    </source>
</reference>
<dbReference type="Gene3D" id="1.10.418.20">
    <property type="match status" value="1"/>
</dbReference>
<organism evidence="5 6">
    <name type="scientific">Pisum sativum</name>
    <name type="common">Garden pea</name>
    <name type="synonym">Lathyrus oleraceus</name>
    <dbReference type="NCBI Taxonomy" id="3888"/>
    <lineage>
        <taxon>Eukaryota</taxon>
        <taxon>Viridiplantae</taxon>
        <taxon>Streptophyta</taxon>
        <taxon>Embryophyta</taxon>
        <taxon>Tracheophyta</taxon>
        <taxon>Spermatophyta</taxon>
        <taxon>Magnoliopsida</taxon>
        <taxon>eudicotyledons</taxon>
        <taxon>Gunneridae</taxon>
        <taxon>Pentapetalae</taxon>
        <taxon>rosids</taxon>
        <taxon>fabids</taxon>
        <taxon>Fabales</taxon>
        <taxon>Fabaceae</taxon>
        <taxon>Papilionoideae</taxon>
        <taxon>50 kb inversion clade</taxon>
        <taxon>NPAAA clade</taxon>
        <taxon>Hologalegina</taxon>
        <taxon>IRL clade</taxon>
        <taxon>Fabeae</taxon>
        <taxon>Lathyrus</taxon>
    </lineage>
</organism>
<sequence>MNQFPPSWLSKFLDSDDDAFDNQINPSDKINDFARILSGDCKNYDQHVIQDFNDDVASLPSTQIEFLDINSQVATNDSFYASLNGCEQSYCTNNSNMNFDEFIYPKGDPDAVSINKKDVDLLHPERYINDTIIDFYILVHVSDEELDKSLKMPCILHMDSVMGCHNNLKDIVQSYLWEEWKERNKDTCGEDLSSRFLNMPFFPIAVPQQKNSYDCGIFLLHYLELFLAEAPFNFNPLKLNLDWFPPEEAYHKRTLIRELIFELVKNHASHEAASTMVFNEHFEQEATTPYCHQEIKISPQTSCSSHDSNDLEMPNIMFLDNKNWYQGTPSLQFYQDSNVVDDKAIDDDVQIIDNLKVERPAKKMRL</sequence>
<evidence type="ECO:0000256" key="1">
    <source>
        <dbReference type="ARBA" id="ARBA00005234"/>
    </source>
</evidence>
<name>A0A9D4YAT1_PEA</name>
<dbReference type="AlphaFoldDB" id="A0A9D4YAT1"/>
<dbReference type="InterPro" id="IPR038765">
    <property type="entry name" value="Papain-like_cys_pep_sf"/>
</dbReference>
<dbReference type="GO" id="GO:0008234">
    <property type="term" value="F:cysteine-type peptidase activity"/>
    <property type="evidence" value="ECO:0007669"/>
    <property type="project" value="InterPro"/>
</dbReference>
<dbReference type="PANTHER" id="PTHR47764:SF2">
    <property type="entry name" value="UBIQUITIN-LIKE PROTEASE FAMILY PROFILE DOMAIN-CONTAINING PROTEIN"/>
    <property type="match status" value="1"/>
</dbReference>
<evidence type="ECO:0000256" key="2">
    <source>
        <dbReference type="ARBA" id="ARBA00022670"/>
    </source>
</evidence>
<evidence type="ECO:0000256" key="3">
    <source>
        <dbReference type="ARBA" id="ARBA00022801"/>
    </source>
</evidence>
<dbReference type="GO" id="GO:0006508">
    <property type="term" value="P:proteolysis"/>
    <property type="evidence" value="ECO:0007669"/>
    <property type="project" value="UniProtKB-KW"/>
</dbReference>
<dbReference type="SUPFAM" id="SSF54001">
    <property type="entry name" value="Cysteine proteinases"/>
    <property type="match status" value="1"/>
</dbReference>
<comment type="similarity">
    <text evidence="1">Belongs to the peptidase C48 family.</text>
</comment>
<feature type="domain" description="Ubiquitin-like protease family profile" evidence="4">
    <location>
        <begin position="1"/>
        <end position="226"/>
    </location>
</feature>
<keyword evidence="2" id="KW-0645">Protease</keyword>
<evidence type="ECO:0000313" key="6">
    <source>
        <dbReference type="Proteomes" id="UP001058974"/>
    </source>
</evidence>
<keyword evidence="3" id="KW-0378">Hydrolase</keyword>
<accession>A0A9D4YAT1</accession>
<comment type="caution">
    <text evidence="5">The sequence shown here is derived from an EMBL/GenBank/DDBJ whole genome shotgun (WGS) entry which is preliminary data.</text>
</comment>
<evidence type="ECO:0000313" key="5">
    <source>
        <dbReference type="EMBL" id="KAI5435507.1"/>
    </source>
</evidence>
<protein>
    <recommendedName>
        <fullName evidence="4">Ubiquitin-like protease family profile domain-containing protein</fullName>
    </recommendedName>
</protein>
<dbReference type="PROSITE" id="PS50600">
    <property type="entry name" value="ULP_PROTEASE"/>
    <property type="match status" value="1"/>
</dbReference>